<reference evidence="1" key="1">
    <citation type="journal article" date="2020" name="Nature">
        <title>Giant virus diversity and host interactions through global metagenomics.</title>
        <authorList>
            <person name="Schulz F."/>
            <person name="Roux S."/>
            <person name="Paez-Espino D."/>
            <person name="Jungbluth S."/>
            <person name="Walsh D.A."/>
            <person name="Denef V.J."/>
            <person name="McMahon K.D."/>
            <person name="Konstantinidis K.T."/>
            <person name="Eloe-Fadrosh E.A."/>
            <person name="Kyrpides N.C."/>
            <person name="Woyke T."/>
        </authorList>
    </citation>
    <scope>NUCLEOTIDE SEQUENCE</scope>
    <source>
        <strain evidence="1">GVMAG-S-1102244-55</strain>
    </source>
</reference>
<protein>
    <submittedName>
        <fullName evidence="1">Uncharacterized protein</fullName>
    </submittedName>
</protein>
<evidence type="ECO:0000313" key="1">
    <source>
        <dbReference type="EMBL" id="QHU15205.1"/>
    </source>
</evidence>
<name>A0A6C0KB13_9ZZZZ</name>
<organism evidence="1">
    <name type="scientific">viral metagenome</name>
    <dbReference type="NCBI Taxonomy" id="1070528"/>
    <lineage>
        <taxon>unclassified sequences</taxon>
        <taxon>metagenomes</taxon>
        <taxon>organismal metagenomes</taxon>
    </lineage>
</organism>
<sequence>MGNFFNKEKKKRNSEIHPLEQIIIKTRGDCYICNLEDVYGYHSQSVLEGWDIFVCENCKNLN</sequence>
<dbReference type="AlphaFoldDB" id="A0A6C0KB13"/>
<dbReference type="EMBL" id="MN740852">
    <property type="protein sequence ID" value="QHU15205.1"/>
    <property type="molecule type" value="Genomic_DNA"/>
</dbReference>
<proteinExistence type="predicted"/>
<accession>A0A6C0KB13</accession>